<organism evidence="13 14">
    <name type="scientific">Pusillimonas noertemannii</name>
    <dbReference type="NCBI Taxonomy" id="305977"/>
    <lineage>
        <taxon>Bacteria</taxon>
        <taxon>Pseudomonadati</taxon>
        <taxon>Pseudomonadota</taxon>
        <taxon>Betaproteobacteria</taxon>
        <taxon>Burkholderiales</taxon>
        <taxon>Alcaligenaceae</taxon>
        <taxon>Pusillimonas</taxon>
    </lineage>
</organism>
<comment type="cofactor">
    <cofactor evidence="11">
        <name>Mg(2+)</name>
        <dbReference type="ChEBI" id="CHEBI:18420"/>
    </cofactor>
    <text evidence="11">Binds 1 Mg(2+) ion per subunit.</text>
</comment>
<keyword evidence="7 11" id="KW-0418">Kinase</keyword>
<dbReference type="PANTHER" id="PTHR21087:SF16">
    <property type="entry name" value="SHIKIMATE KINASE 1, CHLOROPLASTIC"/>
    <property type="match status" value="1"/>
</dbReference>
<evidence type="ECO:0000256" key="7">
    <source>
        <dbReference type="ARBA" id="ARBA00022777"/>
    </source>
</evidence>
<dbReference type="PRINTS" id="PR01100">
    <property type="entry name" value="SHIKIMTKNASE"/>
</dbReference>
<dbReference type="STRING" id="1231391.GCA_000308195_03115"/>
<comment type="subcellular location">
    <subcellularLocation>
        <location evidence="11">Cytoplasm</location>
    </subcellularLocation>
</comment>
<evidence type="ECO:0000256" key="11">
    <source>
        <dbReference type="HAMAP-Rule" id="MF_00109"/>
    </source>
</evidence>
<keyword evidence="14" id="KW-1185">Reference proteome</keyword>
<dbReference type="Pfam" id="PF01381">
    <property type="entry name" value="HTH_3"/>
    <property type="match status" value="1"/>
</dbReference>
<evidence type="ECO:0000256" key="10">
    <source>
        <dbReference type="ARBA" id="ARBA00048567"/>
    </source>
</evidence>
<dbReference type="PANTHER" id="PTHR21087">
    <property type="entry name" value="SHIKIMATE KINASE"/>
    <property type="match status" value="1"/>
</dbReference>
<evidence type="ECO:0000256" key="8">
    <source>
        <dbReference type="ARBA" id="ARBA00022840"/>
    </source>
</evidence>
<name>A0A2U1CHK9_9BURK</name>
<dbReference type="Pfam" id="PF01202">
    <property type="entry name" value="SKI"/>
    <property type="match status" value="1"/>
</dbReference>
<reference evidence="13 14" key="1">
    <citation type="submission" date="2018-04" db="EMBL/GenBank/DDBJ databases">
        <title>Genomic Encyclopedia of Type Strains, Phase IV (KMG-IV): sequencing the most valuable type-strain genomes for metagenomic binning, comparative biology and taxonomic classification.</title>
        <authorList>
            <person name="Goeker M."/>
        </authorList>
    </citation>
    <scope>NUCLEOTIDE SEQUENCE [LARGE SCALE GENOMIC DNA]</scope>
    <source>
        <strain evidence="13 14">DSM 10065</strain>
    </source>
</reference>
<dbReference type="InterPro" id="IPR031322">
    <property type="entry name" value="Shikimate/glucono_kinase"/>
</dbReference>
<dbReference type="PROSITE" id="PS01128">
    <property type="entry name" value="SHIKIMATE_KINASE"/>
    <property type="match status" value="1"/>
</dbReference>
<dbReference type="EC" id="2.7.1.71" evidence="3 11"/>
<comment type="catalytic activity">
    <reaction evidence="10 11">
        <text>shikimate + ATP = 3-phosphoshikimate + ADP + H(+)</text>
        <dbReference type="Rhea" id="RHEA:13121"/>
        <dbReference type="ChEBI" id="CHEBI:15378"/>
        <dbReference type="ChEBI" id="CHEBI:30616"/>
        <dbReference type="ChEBI" id="CHEBI:36208"/>
        <dbReference type="ChEBI" id="CHEBI:145989"/>
        <dbReference type="ChEBI" id="CHEBI:456216"/>
        <dbReference type="EC" id="2.7.1.71"/>
    </reaction>
</comment>
<comment type="caution">
    <text evidence="11">Lacks conserved residue(s) required for the propagation of feature annotation.</text>
</comment>
<feature type="binding site" evidence="11">
    <location>
        <position position="239"/>
    </location>
    <ligand>
        <name>ATP</name>
        <dbReference type="ChEBI" id="CHEBI:30616"/>
    </ligand>
</feature>
<dbReference type="InterPro" id="IPR027417">
    <property type="entry name" value="P-loop_NTPase"/>
</dbReference>
<feature type="binding site" evidence="11">
    <location>
        <position position="260"/>
    </location>
    <ligand>
        <name>substrate</name>
    </ligand>
</feature>
<dbReference type="GO" id="GO:0008652">
    <property type="term" value="P:amino acid biosynthetic process"/>
    <property type="evidence" value="ECO:0007669"/>
    <property type="project" value="UniProtKB-KW"/>
</dbReference>
<evidence type="ECO:0000256" key="5">
    <source>
        <dbReference type="ARBA" id="ARBA00022679"/>
    </source>
</evidence>
<evidence type="ECO:0000256" key="2">
    <source>
        <dbReference type="ARBA" id="ARBA00006997"/>
    </source>
</evidence>
<dbReference type="GO" id="GO:0009423">
    <property type="term" value="P:chorismate biosynthetic process"/>
    <property type="evidence" value="ECO:0007669"/>
    <property type="project" value="UniProtKB-UniRule"/>
</dbReference>
<evidence type="ECO:0000256" key="9">
    <source>
        <dbReference type="ARBA" id="ARBA00023141"/>
    </source>
</evidence>
<dbReference type="InterPro" id="IPR000623">
    <property type="entry name" value="Shikimate_kinase/TSH1"/>
</dbReference>
<protein>
    <recommendedName>
        <fullName evidence="3 11">Shikimate kinase</fullName>
        <shortName evidence="11">SK</shortName>
        <ecNumber evidence="3 11">2.7.1.71</ecNumber>
    </recommendedName>
</protein>
<evidence type="ECO:0000256" key="6">
    <source>
        <dbReference type="ARBA" id="ARBA00022741"/>
    </source>
</evidence>
<dbReference type="SMART" id="SM00530">
    <property type="entry name" value="HTH_XRE"/>
    <property type="match status" value="1"/>
</dbReference>
<dbReference type="Proteomes" id="UP000246145">
    <property type="component" value="Unassembled WGS sequence"/>
</dbReference>
<keyword evidence="9 11" id="KW-0057">Aromatic amino acid biosynthesis</keyword>
<keyword evidence="5 11" id="KW-0808">Transferase</keyword>
<accession>A0A2U1CHK9</accession>
<keyword evidence="6 11" id="KW-0547">Nucleotide-binding</keyword>
<dbReference type="UniPathway" id="UPA00053">
    <property type="reaction ID" value="UER00088"/>
</dbReference>
<evidence type="ECO:0000259" key="12">
    <source>
        <dbReference type="PROSITE" id="PS50943"/>
    </source>
</evidence>
<keyword evidence="4 11" id="KW-0028">Amino-acid biosynthesis</keyword>
<dbReference type="RefSeq" id="WP_116519525.1">
    <property type="nucleotide sequence ID" value="NZ_JACCEX010000006.1"/>
</dbReference>
<dbReference type="SUPFAM" id="SSF52540">
    <property type="entry name" value="P-loop containing nucleoside triphosphate hydrolases"/>
    <property type="match status" value="1"/>
</dbReference>
<keyword evidence="11" id="KW-0479">Metal-binding</keyword>
<dbReference type="InterPro" id="IPR001387">
    <property type="entry name" value="Cro/C1-type_HTH"/>
</dbReference>
<feature type="domain" description="HTH cro/C1-type" evidence="12">
    <location>
        <begin position="22"/>
        <end position="76"/>
    </location>
</feature>
<comment type="pathway">
    <text evidence="1 11">Metabolic intermediate biosynthesis; chorismate biosynthesis; chorismate from D-erythrose 4-phosphate and phosphoenolpyruvate: step 5/7.</text>
</comment>
<dbReference type="CDD" id="cd00464">
    <property type="entry name" value="SK"/>
    <property type="match status" value="1"/>
</dbReference>
<proteinExistence type="inferred from homology"/>
<evidence type="ECO:0000256" key="3">
    <source>
        <dbReference type="ARBA" id="ARBA00012154"/>
    </source>
</evidence>
<dbReference type="AlphaFoldDB" id="A0A2U1CHK9"/>
<evidence type="ECO:0000313" key="13">
    <source>
        <dbReference type="EMBL" id="PVY60331.1"/>
    </source>
</evidence>
<keyword evidence="11" id="KW-0963">Cytoplasm</keyword>
<feature type="binding site" evidence="11">
    <location>
        <position position="276"/>
    </location>
    <ligand>
        <name>ATP</name>
        <dbReference type="ChEBI" id="CHEBI:30616"/>
    </ligand>
</feature>
<keyword evidence="8 11" id="KW-0067">ATP-binding</keyword>
<dbReference type="GO" id="GO:0003677">
    <property type="term" value="F:DNA binding"/>
    <property type="evidence" value="ECO:0007669"/>
    <property type="project" value="InterPro"/>
</dbReference>
<dbReference type="Gene3D" id="3.40.50.300">
    <property type="entry name" value="P-loop containing nucleotide triphosphate hydrolases"/>
    <property type="match status" value="1"/>
</dbReference>
<evidence type="ECO:0000256" key="1">
    <source>
        <dbReference type="ARBA" id="ARBA00004842"/>
    </source>
</evidence>
<dbReference type="OrthoDB" id="9806583at2"/>
<dbReference type="GO" id="GO:0000287">
    <property type="term" value="F:magnesium ion binding"/>
    <property type="evidence" value="ECO:0007669"/>
    <property type="project" value="UniProtKB-UniRule"/>
</dbReference>
<dbReference type="PROSITE" id="PS50943">
    <property type="entry name" value="HTH_CROC1"/>
    <property type="match status" value="1"/>
</dbReference>
<dbReference type="InterPro" id="IPR010982">
    <property type="entry name" value="Lambda_DNA-bd_dom_sf"/>
</dbReference>
<sequence>MAQEKPLVIEAPDLQERVAQRVRAARAGRAMSMKQLARESGISLPYLSRVERGDGNISLAVLGKLAAALHLSPDSMLADDERYGADYALIVELLKRQSPARLREIRKALLDGASSGRGKAPRRIALVGLRGAGKSTLGPVLARRLGLPFVELNREVEKEAGIALDLIFSIYGQAGFRQLEKRCLDRVIAQYPEVVLATGGGIVVEPATYELLLHSFFCVWLHADPHEHFRRVMAQHDARIATPELHKDAMANIAGALEARRKLYALAHADVDTTHREVDELVGQLEQLVQKHSFGQVGSALTQALCA</sequence>
<dbReference type="GO" id="GO:0005829">
    <property type="term" value="C:cytosol"/>
    <property type="evidence" value="ECO:0007669"/>
    <property type="project" value="TreeGrafter"/>
</dbReference>
<dbReference type="GO" id="GO:0005524">
    <property type="term" value="F:ATP binding"/>
    <property type="evidence" value="ECO:0007669"/>
    <property type="project" value="UniProtKB-UniRule"/>
</dbReference>
<dbReference type="HAMAP" id="MF_00109">
    <property type="entry name" value="Shikimate_kinase"/>
    <property type="match status" value="1"/>
</dbReference>
<dbReference type="GO" id="GO:0009073">
    <property type="term" value="P:aromatic amino acid family biosynthetic process"/>
    <property type="evidence" value="ECO:0007669"/>
    <property type="project" value="UniProtKB-KW"/>
</dbReference>
<feature type="binding site" evidence="11">
    <location>
        <position position="177"/>
    </location>
    <ligand>
        <name>substrate</name>
    </ligand>
</feature>
<evidence type="ECO:0000256" key="4">
    <source>
        <dbReference type="ARBA" id="ARBA00022605"/>
    </source>
</evidence>
<evidence type="ECO:0000313" key="14">
    <source>
        <dbReference type="Proteomes" id="UP000246145"/>
    </source>
</evidence>
<dbReference type="GO" id="GO:0004765">
    <property type="term" value="F:shikimate kinase activity"/>
    <property type="evidence" value="ECO:0007669"/>
    <property type="project" value="UniProtKB-UniRule"/>
</dbReference>
<feature type="binding site" evidence="11">
    <location>
        <position position="135"/>
    </location>
    <ligand>
        <name>Mg(2+)</name>
        <dbReference type="ChEBI" id="CHEBI:18420"/>
    </ligand>
</feature>
<keyword evidence="11" id="KW-0460">Magnesium</keyword>
<dbReference type="SUPFAM" id="SSF47413">
    <property type="entry name" value="lambda repressor-like DNA-binding domains"/>
    <property type="match status" value="1"/>
</dbReference>
<dbReference type="NCBIfam" id="NF006015">
    <property type="entry name" value="PRK08154.1"/>
    <property type="match status" value="1"/>
</dbReference>
<feature type="binding site" evidence="11">
    <location>
        <begin position="131"/>
        <end position="136"/>
    </location>
    <ligand>
        <name>ATP</name>
        <dbReference type="ChEBI" id="CHEBI:30616"/>
    </ligand>
</feature>
<comment type="function">
    <text evidence="11">Catalyzes the specific phosphorylation of the 3-hydroxyl group of shikimic acid using ATP as a cosubstrate.</text>
</comment>
<feature type="binding site" evidence="11">
    <location>
        <position position="200"/>
    </location>
    <ligand>
        <name>substrate</name>
    </ligand>
</feature>
<comment type="caution">
    <text evidence="13">The sequence shown here is derived from an EMBL/GenBank/DDBJ whole genome shotgun (WGS) entry which is preliminary data.</text>
</comment>
<gene>
    <name evidence="11" type="primary">aroK</name>
    <name evidence="13" type="ORF">C7440_3767</name>
</gene>
<comment type="similarity">
    <text evidence="2 11">Belongs to the shikimate kinase family.</text>
</comment>
<comment type="subunit">
    <text evidence="11">Monomer.</text>
</comment>
<dbReference type="InterPro" id="IPR023000">
    <property type="entry name" value="Shikimate_kinase_CS"/>
</dbReference>
<dbReference type="Gene3D" id="1.10.260.40">
    <property type="entry name" value="lambda repressor-like DNA-binding domains"/>
    <property type="match status" value="1"/>
</dbReference>
<dbReference type="CDD" id="cd00093">
    <property type="entry name" value="HTH_XRE"/>
    <property type="match status" value="1"/>
</dbReference>
<dbReference type="EMBL" id="QEKO01000010">
    <property type="protein sequence ID" value="PVY60331.1"/>
    <property type="molecule type" value="Genomic_DNA"/>
</dbReference>